<dbReference type="GO" id="GO:0016646">
    <property type="term" value="F:oxidoreductase activity, acting on the CH-NH group of donors, NAD or NADP as acceptor"/>
    <property type="evidence" value="ECO:0007669"/>
    <property type="project" value="UniProtKB-ARBA"/>
</dbReference>
<comment type="similarity">
    <text evidence="1">Belongs to the flavoredoxin family.</text>
</comment>
<feature type="domain" description="Flavin reductase like" evidence="2">
    <location>
        <begin position="29"/>
        <end position="172"/>
    </location>
</feature>
<dbReference type="PANTHER" id="PTHR43567:SF5">
    <property type="entry name" value="HYPOTHETICAL CYTOSOLIC PROTEIN"/>
    <property type="match status" value="1"/>
</dbReference>
<dbReference type="RefSeq" id="WP_092589516.1">
    <property type="nucleotide sequence ID" value="NZ_FMWL01000002.1"/>
</dbReference>
<dbReference type="STRING" id="1120920.SAMN03080599_00738"/>
<dbReference type="GO" id="GO:0010181">
    <property type="term" value="F:FMN binding"/>
    <property type="evidence" value="ECO:0007669"/>
    <property type="project" value="InterPro"/>
</dbReference>
<dbReference type="SUPFAM" id="SSF50475">
    <property type="entry name" value="FMN-binding split barrel"/>
    <property type="match status" value="1"/>
</dbReference>
<dbReference type="AlphaFoldDB" id="A0A1G5RTF3"/>
<evidence type="ECO:0000313" key="3">
    <source>
        <dbReference type="EMBL" id="SCZ77353.1"/>
    </source>
</evidence>
<reference evidence="3 4" key="1">
    <citation type="submission" date="2016-10" db="EMBL/GenBank/DDBJ databases">
        <authorList>
            <person name="de Groot N.N."/>
        </authorList>
    </citation>
    <scope>NUCLEOTIDE SEQUENCE [LARGE SCALE GENOMIC DNA]</scope>
    <source>
        <strain evidence="3 4">DSM 2784</strain>
    </source>
</reference>
<sequence length="173" mass="19747">MTSFKSEFKPVKPESIQQNAFEMIGKDWMLVTAEADGKCNSMTASWGGLGVLWNKNVAYVFIRPQRHTKNFVDQAETFTLTFYDEGHRKALNYMGSVSGKDEDKIKGSGLTLKHIDGTPYFDEARVVMRCRKLFAQDLKPESFIDTALIEKVYPEKDFHTMYVAEITDVLVRA</sequence>
<keyword evidence="4" id="KW-1185">Reference proteome</keyword>
<accession>A0A1G5RTF3</accession>
<dbReference type="Proteomes" id="UP000199208">
    <property type="component" value="Unassembled WGS sequence"/>
</dbReference>
<dbReference type="InterPro" id="IPR052174">
    <property type="entry name" value="Flavoredoxin"/>
</dbReference>
<dbReference type="Gene3D" id="2.30.110.10">
    <property type="entry name" value="Electron Transport, Fmn-binding Protein, Chain A"/>
    <property type="match status" value="1"/>
</dbReference>
<proteinExistence type="inferred from homology"/>
<gene>
    <name evidence="3" type="ORF">SAMN03080599_00738</name>
</gene>
<evidence type="ECO:0000256" key="1">
    <source>
        <dbReference type="ARBA" id="ARBA00038054"/>
    </source>
</evidence>
<name>A0A1G5RTF3_9FIRM</name>
<dbReference type="Pfam" id="PF01613">
    <property type="entry name" value="Flavin_Reduct"/>
    <property type="match status" value="1"/>
</dbReference>
<dbReference type="OrthoDB" id="9791490at2"/>
<protein>
    <submittedName>
        <fullName evidence="3">NADH-FMN oxidoreductase RutF, flavin reductase (DIM6/NTAB) family</fullName>
    </submittedName>
</protein>
<dbReference type="EMBL" id="FMWL01000002">
    <property type="protein sequence ID" value="SCZ77353.1"/>
    <property type="molecule type" value="Genomic_DNA"/>
</dbReference>
<dbReference type="PANTHER" id="PTHR43567">
    <property type="entry name" value="FLAVOREDOXIN-RELATED-RELATED"/>
    <property type="match status" value="1"/>
</dbReference>
<evidence type="ECO:0000259" key="2">
    <source>
        <dbReference type="Pfam" id="PF01613"/>
    </source>
</evidence>
<dbReference type="InterPro" id="IPR002563">
    <property type="entry name" value="Flavin_Rdtase-like_dom"/>
</dbReference>
<evidence type="ECO:0000313" key="4">
    <source>
        <dbReference type="Proteomes" id="UP000199208"/>
    </source>
</evidence>
<organism evidence="3 4">
    <name type="scientific">Acidaminobacter hydrogenoformans DSM 2784</name>
    <dbReference type="NCBI Taxonomy" id="1120920"/>
    <lineage>
        <taxon>Bacteria</taxon>
        <taxon>Bacillati</taxon>
        <taxon>Bacillota</taxon>
        <taxon>Clostridia</taxon>
        <taxon>Peptostreptococcales</taxon>
        <taxon>Acidaminobacteraceae</taxon>
        <taxon>Acidaminobacter</taxon>
    </lineage>
</organism>
<dbReference type="InterPro" id="IPR012349">
    <property type="entry name" value="Split_barrel_FMN-bd"/>
</dbReference>